<dbReference type="EMBL" id="JAIWYP010000007">
    <property type="protein sequence ID" value="KAH3802280.1"/>
    <property type="molecule type" value="Genomic_DNA"/>
</dbReference>
<evidence type="ECO:0000313" key="2">
    <source>
        <dbReference type="Proteomes" id="UP000828390"/>
    </source>
</evidence>
<gene>
    <name evidence="1" type="ORF">DPMN_155953</name>
</gene>
<reference evidence="1" key="1">
    <citation type="journal article" date="2019" name="bioRxiv">
        <title>The Genome of the Zebra Mussel, Dreissena polymorpha: A Resource for Invasive Species Research.</title>
        <authorList>
            <person name="McCartney M.A."/>
            <person name="Auch B."/>
            <person name="Kono T."/>
            <person name="Mallez S."/>
            <person name="Zhang Y."/>
            <person name="Obille A."/>
            <person name="Becker A."/>
            <person name="Abrahante J.E."/>
            <person name="Garbe J."/>
            <person name="Badalamenti J.P."/>
            <person name="Herman A."/>
            <person name="Mangelson H."/>
            <person name="Liachko I."/>
            <person name="Sullivan S."/>
            <person name="Sone E.D."/>
            <person name="Koren S."/>
            <person name="Silverstein K.A.T."/>
            <person name="Beckman K.B."/>
            <person name="Gohl D.M."/>
        </authorList>
    </citation>
    <scope>NUCLEOTIDE SEQUENCE</scope>
    <source>
        <strain evidence="1">Duluth1</strain>
        <tissue evidence="1">Whole animal</tissue>
    </source>
</reference>
<reference evidence="1" key="2">
    <citation type="submission" date="2020-11" db="EMBL/GenBank/DDBJ databases">
        <authorList>
            <person name="McCartney M.A."/>
            <person name="Auch B."/>
            <person name="Kono T."/>
            <person name="Mallez S."/>
            <person name="Becker A."/>
            <person name="Gohl D.M."/>
            <person name="Silverstein K.A.T."/>
            <person name="Koren S."/>
            <person name="Bechman K.B."/>
            <person name="Herman A."/>
            <person name="Abrahante J.E."/>
            <person name="Garbe J."/>
        </authorList>
    </citation>
    <scope>NUCLEOTIDE SEQUENCE</scope>
    <source>
        <strain evidence="1">Duluth1</strain>
        <tissue evidence="1">Whole animal</tissue>
    </source>
</reference>
<dbReference type="AlphaFoldDB" id="A0A9D4J8C2"/>
<name>A0A9D4J8C2_DREPO</name>
<proteinExistence type="predicted"/>
<protein>
    <submittedName>
        <fullName evidence="1">Uncharacterized protein</fullName>
    </submittedName>
</protein>
<accession>A0A9D4J8C2</accession>
<dbReference type="Proteomes" id="UP000828390">
    <property type="component" value="Unassembled WGS sequence"/>
</dbReference>
<organism evidence="1 2">
    <name type="scientific">Dreissena polymorpha</name>
    <name type="common">Zebra mussel</name>
    <name type="synonym">Mytilus polymorpha</name>
    <dbReference type="NCBI Taxonomy" id="45954"/>
    <lineage>
        <taxon>Eukaryota</taxon>
        <taxon>Metazoa</taxon>
        <taxon>Spiralia</taxon>
        <taxon>Lophotrochozoa</taxon>
        <taxon>Mollusca</taxon>
        <taxon>Bivalvia</taxon>
        <taxon>Autobranchia</taxon>
        <taxon>Heteroconchia</taxon>
        <taxon>Euheterodonta</taxon>
        <taxon>Imparidentia</taxon>
        <taxon>Neoheterodontei</taxon>
        <taxon>Myida</taxon>
        <taxon>Dreissenoidea</taxon>
        <taxon>Dreissenidae</taxon>
        <taxon>Dreissena</taxon>
    </lineage>
</organism>
<comment type="caution">
    <text evidence="1">The sequence shown here is derived from an EMBL/GenBank/DDBJ whole genome shotgun (WGS) entry which is preliminary data.</text>
</comment>
<keyword evidence="2" id="KW-1185">Reference proteome</keyword>
<sequence length="135" mass="15065">MYCACVVVLFEPTDLLKAIKTLQSSAHTVVTLTTPNFNELRAMAEFITGKQYTSIGNGLDVITRKPYTIIGHDLDVITRKHYTSIGNGLDVITRKPYTRIGNDVDVINRKHYTTVISIENGVVLTLNGLLHIDYL</sequence>
<evidence type="ECO:0000313" key="1">
    <source>
        <dbReference type="EMBL" id="KAH3802280.1"/>
    </source>
</evidence>